<dbReference type="Proteomes" id="UP000753961">
    <property type="component" value="Unassembled WGS sequence"/>
</dbReference>
<name>A0A953HKG8_9BACT</name>
<dbReference type="EMBL" id="JAHVHU010000004">
    <property type="protein sequence ID" value="MBY5957337.1"/>
    <property type="molecule type" value="Genomic_DNA"/>
</dbReference>
<comment type="caution">
    <text evidence="1">The sequence shown here is derived from an EMBL/GenBank/DDBJ whole genome shotgun (WGS) entry which is preliminary data.</text>
</comment>
<evidence type="ECO:0000313" key="1">
    <source>
        <dbReference type="EMBL" id="MBY5957337.1"/>
    </source>
</evidence>
<keyword evidence="2" id="KW-1185">Reference proteome</keyword>
<evidence type="ECO:0000313" key="2">
    <source>
        <dbReference type="Proteomes" id="UP000753961"/>
    </source>
</evidence>
<sequence>MKNIILTFLLGSLAWGCTPQLSHFTQSLVQQYQYDDQALQKIQFYLSDDIILHRALRQGESTIEQGRISIRNGRRVEEIVFPKGTPGVFVFSPGKDRLAISFERKADHYLIFGPAKNSRGYRGEKGVYRLLAKEWKKDYGIVTYGDKEYATPGRSAYVGLLVDIDEKGIVNRRVKEVGGRTVR</sequence>
<dbReference type="RefSeq" id="WP_222578856.1">
    <property type="nucleotide sequence ID" value="NZ_JAHVHU010000004.1"/>
</dbReference>
<protein>
    <submittedName>
        <fullName evidence="1">Uncharacterized protein</fullName>
    </submittedName>
</protein>
<gene>
    <name evidence="1" type="ORF">KUV50_04260</name>
</gene>
<organism evidence="1 2">
    <name type="scientific">Membranihabitans marinus</name>
    <dbReference type="NCBI Taxonomy" id="1227546"/>
    <lineage>
        <taxon>Bacteria</taxon>
        <taxon>Pseudomonadati</taxon>
        <taxon>Bacteroidota</taxon>
        <taxon>Saprospiria</taxon>
        <taxon>Saprospirales</taxon>
        <taxon>Saprospiraceae</taxon>
        <taxon>Membranihabitans</taxon>
    </lineage>
</organism>
<accession>A0A953HKG8</accession>
<dbReference type="AlphaFoldDB" id="A0A953HKG8"/>
<reference evidence="1" key="1">
    <citation type="submission" date="2021-06" db="EMBL/GenBank/DDBJ databases">
        <title>44 bacteria genomes isolated from Dapeng, Shenzhen.</title>
        <authorList>
            <person name="Zheng W."/>
            <person name="Yu S."/>
            <person name="Huang Y."/>
        </authorList>
    </citation>
    <scope>NUCLEOTIDE SEQUENCE</scope>
    <source>
        <strain evidence="1">DP5N28-2</strain>
    </source>
</reference>
<proteinExistence type="predicted"/>